<accession>A0A0V1CW91</accession>
<gene>
    <name evidence="1" type="ORF">T03_2273</name>
</gene>
<evidence type="ECO:0000313" key="1">
    <source>
        <dbReference type="EMBL" id="KRY53469.1"/>
    </source>
</evidence>
<keyword evidence="2" id="KW-1185">Reference proteome</keyword>
<dbReference type="EMBL" id="JYDI01000085">
    <property type="protein sequence ID" value="KRY53469.1"/>
    <property type="molecule type" value="Genomic_DNA"/>
</dbReference>
<organism evidence="1 2">
    <name type="scientific">Trichinella britovi</name>
    <name type="common">Parasitic roundworm</name>
    <dbReference type="NCBI Taxonomy" id="45882"/>
    <lineage>
        <taxon>Eukaryota</taxon>
        <taxon>Metazoa</taxon>
        <taxon>Ecdysozoa</taxon>
        <taxon>Nematoda</taxon>
        <taxon>Enoplea</taxon>
        <taxon>Dorylaimia</taxon>
        <taxon>Trichinellida</taxon>
        <taxon>Trichinellidae</taxon>
        <taxon>Trichinella</taxon>
    </lineage>
</organism>
<proteinExistence type="predicted"/>
<protein>
    <submittedName>
        <fullName evidence="1">Uncharacterized protein</fullName>
    </submittedName>
</protein>
<comment type="caution">
    <text evidence="1">The sequence shown here is derived from an EMBL/GenBank/DDBJ whole genome shotgun (WGS) entry which is preliminary data.</text>
</comment>
<name>A0A0V1CW91_TRIBR</name>
<dbReference type="AlphaFoldDB" id="A0A0V1CW91"/>
<dbReference type="Proteomes" id="UP000054653">
    <property type="component" value="Unassembled WGS sequence"/>
</dbReference>
<sequence length="161" mass="18437">MIRQQRLTRAQRNQILISCDWDFVTNSRCACEQAGIKEGDVQLKLENLETFLKNVLELKIQLEEELRGKAQVEGMQQWVALERISTPHDMSPVTQVSRFPEIDGHLKYVPSAEQGTRSTLVSFSHQLMQSGGRRSFNELTCALDVWSLVKLHGNVRRRSNA</sequence>
<reference evidence="1 2" key="1">
    <citation type="submission" date="2015-01" db="EMBL/GenBank/DDBJ databases">
        <title>Evolution of Trichinella species and genotypes.</title>
        <authorList>
            <person name="Korhonen P.K."/>
            <person name="Edoardo P."/>
            <person name="Giuseppe L.R."/>
            <person name="Gasser R.B."/>
        </authorList>
    </citation>
    <scope>NUCLEOTIDE SEQUENCE [LARGE SCALE GENOMIC DNA]</scope>
    <source>
        <strain evidence="1">ISS120</strain>
    </source>
</reference>
<evidence type="ECO:0000313" key="2">
    <source>
        <dbReference type="Proteomes" id="UP000054653"/>
    </source>
</evidence>